<evidence type="ECO:0000313" key="1">
    <source>
        <dbReference type="EMBL" id="SPD07437.1"/>
    </source>
</evidence>
<name>A0A2N9GYT4_FAGSY</name>
<proteinExistence type="predicted"/>
<protein>
    <submittedName>
        <fullName evidence="1">Uncharacterized protein</fullName>
    </submittedName>
</protein>
<sequence>MPCTMPSSSSYSIPIVPHEMMVERRRSSEGGGGFAGTRMRGLPRLVNFLRWRGDSGTVRFWCCYGEA</sequence>
<accession>A0A2N9GYT4</accession>
<reference evidence="1" key="1">
    <citation type="submission" date="2018-02" db="EMBL/GenBank/DDBJ databases">
        <authorList>
            <person name="Cohen D.B."/>
            <person name="Kent A.D."/>
        </authorList>
    </citation>
    <scope>NUCLEOTIDE SEQUENCE</scope>
</reference>
<dbReference type="EMBL" id="OIVN01002913">
    <property type="protein sequence ID" value="SPD07437.1"/>
    <property type="molecule type" value="Genomic_DNA"/>
</dbReference>
<organism evidence="1">
    <name type="scientific">Fagus sylvatica</name>
    <name type="common">Beechnut</name>
    <dbReference type="NCBI Taxonomy" id="28930"/>
    <lineage>
        <taxon>Eukaryota</taxon>
        <taxon>Viridiplantae</taxon>
        <taxon>Streptophyta</taxon>
        <taxon>Embryophyta</taxon>
        <taxon>Tracheophyta</taxon>
        <taxon>Spermatophyta</taxon>
        <taxon>Magnoliopsida</taxon>
        <taxon>eudicotyledons</taxon>
        <taxon>Gunneridae</taxon>
        <taxon>Pentapetalae</taxon>
        <taxon>rosids</taxon>
        <taxon>fabids</taxon>
        <taxon>Fagales</taxon>
        <taxon>Fagaceae</taxon>
        <taxon>Fagus</taxon>
    </lineage>
</organism>
<gene>
    <name evidence="1" type="ORF">FSB_LOCUS35319</name>
</gene>
<dbReference type="AlphaFoldDB" id="A0A2N9GYT4"/>